<evidence type="ECO:0000256" key="1">
    <source>
        <dbReference type="SAM" id="MobiDB-lite"/>
    </source>
</evidence>
<comment type="caution">
    <text evidence="2">The sequence shown here is derived from an EMBL/GenBank/DDBJ whole genome shotgun (WGS) entry which is preliminary data.</text>
</comment>
<feature type="compositionally biased region" description="Basic and acidic residues" evidence="1">
    <location>
        <begin position="104"/>
        <end position="129"/>
    </location>
</feature>
<feature type="compositionally biased region" description="Basic and acidic residues" evidence="1">
    <location>
        <begin position="74"/>
        <end position="92"/>
    </location>
</feature>
<dbReference type="Proteomes" id="UP000605846">
    <property type="component" value="Unassembled WGS sequence"/>
</dbReference>
<reference evidence="2" key="1">
    <citation type="submission" date="2020-01" db="EMBL/GenBank/DDBJ databases">
        <title>Genome Sequencing of Three Apophysomyces-Like Fungal Strains Confirms a Novel Fungal Genus in the Mucoromycota with divergent Burkholderia-like Endosymbiotic Bacteria.</title>
        <authorList>
            <person name="Stajich J.E."/>
            <person name="Macias A.M."/>
            <person name="Carter-House D."/>
            <person name="Lovett B."/>
            <person name="Kasson L.R."/>
            <person name="Berry K."/>
            <person name="Grigoriev I."/>
            <person name="Chang Y."/>
            <person name="Spatafora J."/>
            <person name="Kasson M.T."/>
        </authorList>
    </citation>
    <scope>NUCLEOTIDE SEQUENCE</scope>
    <source>
        <strain evidence="2">NRRL A-21654</strain>
    </source>
</reference>
<feature type="compositionally biased region" description="Basic residues" evidence="1">
    <location>
        <begin position="151"/>
        <end position="160"/>
    </location>
</feature>
<dbReference type="EMBL" id="JABAYA010000350">
    <property type="protein sequence ID" value="KAF7720837.1"/>
    <property type="molecule type" value="Genomic_DNA"/>
</dbReference>
<evidence type="ECO:0000313" key="2">
    <source>
        <dbReference type="EMBL" id="KAF7720837.1"/>
    </source>
</evidence>
<feature type="compositionally biased region" description="Acidic residues" evidence="1">
    <location>
        <begin position="93"/>
        <end position="103"/>
    </location>
</feature>
<dbReference type="AlphaFoldDB" id="A0A8H7BJY0"/>
<protein>
    <submittedName>
        <fullName evidence="2">Uncharacterized protein</fullName>
    </submittedName>
</protein>
<feature type="region of interest" description="Disordered" evidence="1">
    <location>
        <begin position="1"/>
        <end position="160"/>
    </location>
</feature>
<organism evidence="2 3">
    <name type="scientific">Apophysomyces ossiformis</name>
    <dbReference type="NCBI Taxonomy" id="679940"/>
    <lineage>
        <taxon>Eukaryota</taxon>
        <taxon>Fungi</taxon>
        <taxon>Fungi incertae sedis</taxon>
        <taxon>Mucoromycota</taxon>
        <taxon>Mucoromycotina</taxon>
        <taxon>Mucoromycetes</taxon>
        <taxon>Mucorales</taxon>
        <taxon>Mucorineae</taxon>
        <taxon>Mucoraceae</taxon>
        <taxon>Apophysomyces</taxon>
    </lineage>
</organism>
<gene>
    <name evidence="2" type="ORF">EC973_005980</name>
</gene>
<sequence length="160" mass="18049">MAAKIAQSKTSAFSTLPPAPKRSYNYAPPPPPDIPEPDLSHLQGREEWAPRSAIALPGEWQIVKPTPSPSSESPKTEKKEARSTTHDQKPEFQDDAEEEDEEDLRNFKIREKEYPDDALEVEAREKEADDATEAGEGLFKKRKAPSQSNIKAKKRNIRKK</sequence>
<keyword evidence="3" id="KW-1185">Reference proteome</keyword>
<accession>A0A8H7BJY0</accession>
<dbReference type="OrthoDB" id="191651at2759"/>
<name>A0A8H7BJY0_9FUNG</name>
<evidence type="ECO:0000313" key="3">
    <source>
        <dbReference type="Proteomes" id="UP000605846"/>
    </source>
</evidence>
<proteinExistence type="predicted"/>